<feature type="region of interest" description="Disordered" evidence="1">
    <location>
        <begin position="1"/>
        <end position="45"/>
    </location>
</feature>
<evidence type="ECO:0008006" key="5">
    <source>
        <dbReference type="Google" id="ProtNLM"/>
    </source>
</evidence>
<accession>A0ABR6Z8H7</accession>
<protein>
    <recommendedName>
        <fullName evidence="5">DUF805 domain-containing protein</fullName>
    </recommendedName>
</protein>
<evidence type="ECO:0000256" key="2">
    <source>
        <dbReference type="SAM" id="Phobius"/>
    </source>
</evidence>
<evidence type="ECO:0000256" key="1">
    <source>
        <dbReference type="SAM" id="MobiDB-lite"/>
    </source>
</evidence>
<evidence type="ECO:0000313" key="3">
    <source>
        <dbReference type="EMBL" id="MBC3908074.1"/>
    </source>
</evidence>
<proteinExistence type="predicted"/>
<comment type="caution">
    <text evidence="3">The sequence shown here is derived from an EMBL/GenBank/DDBJ whole genome shotgun (WGS) entry which is preliminary data.</text>
</comment>
<feature type="transmembrane region" description="Helical" evidence="2">
    <location>
        <begin position="296"/>
        <end position="317"/>
    </location>
</feature>
<dbReference type="Proteomes" id="UP000646911">
    <property type="component" value="Unassembled WGS sequence"/>
</dbReference>
<name>A0ABR6Z8H7_9BURK</name>
<dbReference type="EMBL" id="JACOFX010000004">
    <property type="protein sequence ID" value="MBC3908074.1"/>
    <property type="molecule type" value="Genomic_DNA"/>
</dbReference>
<keyword evidence="2" id="KW-1133">Transmembrane helix</keyword>
<keyword evidence="2" id="KW-0472">Membrane</keyword>
<dbReference type="RefSeq" id="WP_186953622.1">
    <property type="nucleotide sequence ID" value="NZ_JACOFX010000004.1"/>
</dbReference>
<evidence type="ECO:0000313" key="4">
    <source>
        <dbReference type="Proteomes" id="UP000646911"/>
    </source>
</evidence>
<reference evidence="3 4" key="1">
    <citation type="submission" date="2020-08" db="EMBL/GenBank/DDBJ databases">
        <title>Novel species isolated from subtropical streams in China.</title>
        <authorList>
            <person name="Lu H."/>
        </authorList>
    </citation>
    <scope>NUCLEOTIDE SEQUENCE [LARGE SCALE GENOMIC DNA]</scope>
    <source>
        <strain evidence="3 4">NL8W</strain>
    </source>
</reference>
<keyword evidence="2" id="KW-0812">Transmembrane</keyword>
<gene>
    <name evidence="3" type="ORF">H8L47_10890</name>
</gene>
<feature type="compositionally biased region" description="Polar residues" evidence="1">
    <location>
        <begin position="29"/>
        <end position="41"/>
    </location>
</feature>
<feature type="transmembrane region" description="Helical" evidence="2">
    <location>
        <begin position="264"/>
        <end position="284"/>
    </location>
</feature>
<organism evidence="3 4">
    <name type="scientific">Undibacterium umbellatum</name>
    <dbReference type="NCBI Taxonomy" id="2762300"/>
    <lineage>
        <taxon>Bacteria</taxon>
        <taxon>Pseudomonadati</taxon>
        <taxon>Pseudomonadota</taxon>
        <taxon>Betaproteobacteria</taxon>
        <taxon>Burkholderiales</taxon>
        <taxon>Oxalobacteraceae</taxon>
        <taxon>Undibacterium</taxon>
    </lineage>
</organism>
<keyword evidence="4" id="KW-1185">Reference proteome</keyword>
<feature type="transmembrane region" description="Helical" evidence="2">
    <location>
        <begin position="239"/>
        <end position="258"/>
    </location>
</feature>
<sequence>MKFDSFNAKPQGQSAGALSLDGWDKSESQPEVSHVSSSQRELTGHDIANLRPREFRNVSLGLELYAPGKWHETKNSRSLRLHDMATGTKLKAKGFARQDVSIEKWVGMRLPMLTKEMPEMTQVAKPVAIQGENWGSRVQGIVTEYQGRLPGDEEDSHLLICCLRTDSMLISVTISAPTPVFAMNRAVYNWIFSRCDIGMAFPVLPALPASTRGTGARHQPAQDSYDYVELGNLASGMRLLNVAMLMFGGIVWSVQHFHLRGTQAAIMVFPFLALVAVMSLFGLIRVYRGADWGRSFKIIVGILAFIPFFNILAVLAINLRARAILRAEGYKIGLLACKEAIPESNHDMSNVIMLTVVLILAEFGYASYMNSRSSAAPESALTELSVPGQHFSISMPGEPVEQRLAAHAGVSNHHTYLSRAGKLQYAITYFDLASKPDEPGLFLEGIRDGIVSDLKAIVIEDNTTMLKGNAGRSMVLSAKGEIKKVTFFLAGKTVYLIEVTGPKSEEHSPRIAAFFESFHLN</sequence>